<dbReference type="OrthoDB" id="9801510at2"/>
<feature type="signal peptide" evidence="6">
    <location>
        <begin position="1"/>
        <end position="22"/>
    </location>
</feature>
<evidence type="ECO:0000313" key="9">
    <source>
        <dbReference type="Proteomes" id="UP000463857"/>
    </source>
</evidence>
<dbReference type="Pfam" id="PF12849">
    <property type="entry name" value="PBP_like_2"/>
    <property type="match status" value="1"/>
</dbReference>
<dbReference type="KEGG" id="eke:EK0264_05805"/>
<dbReference type="PROSITE" id="PS51257">
    <property type="entry name" value="PROKAR_LIPOPROTEIN"/>
    <property type="match status" value="1"/>
</dbReference>
<feature type="domain" description="PBP" evidence="7">
    <location>
        <begin position="45"/>
        <end position="337"/>
    </location>
</feature>
<evidence type="ECO:0000313" key="8">
    <source>
        <dbReference type="EMBL" id="QHB99843.1"/>
    </source>
</evidence>
<dbReference type="SUPFAM" id="SSF53850">
    <property type="entry name" value="Periplasmic binding protein-like II"/>
    <property type="match status" value="1"/>
</dbReference>
<dbReference type="PANTHER" id="PTHR42996">
    <property type="entry name" value="PHOSPHATE-BINDING PROTEIN PSTS"/>
    <property type="match status" value="1"/>
</dbReference>
<evidence type="ECO:0000256" key="3">
    <source>
        <dbReference type="ARBA" id="ARBA00022592"/>
    </source>
</evidence>
<evidence type="ECO:0000256" key="4">
    <source>
        <dbReference type="PIRNR" id="PIRNR002756"/>
    </source>
</evidence>
<evidence type="ECO:0000256" key="5">
    <source>
        <dbReference type="PIRSR" id="PIRSR002756-1"/>
    </source>
</evidence>
<name>A0A7L4YLY9_9ACTN</name>
<dbReference type="GO" id="GO:0043190">
    <property type="term" value="C:ATP-binding cassette (ABC) transporter complex"/>
    <property type="evidence" value="ECO:0007669"/>
    <property type="project" value="InterPro"/>
</dbReference>
<dbReference type="EMBL" id="CP047156">
    <property type="protein sequence ID" value="QHB99843.1"/>
    <property type="molecule type" value="Genomic_DNA"/>
</dbReference>
<feature type="binding site" evidence="5">
    <location>
        <begin position="192"/>
        <end position="194"/>
    </location>
    <ligand>
        <name>phosphate</name>
        <dbReference type="ChEBI" id="CHEBI:43474"/>
    </ligand>
</feature>
<dbReference type="InterPro" id="IPR005673">
    <property type="entry name" value="ABC_phos-bd_PstS"/>
</dbReference>
<accession>A0A7L4YLY9</accession>
<organism evidence="8 9">
    <name type="scientific">Epidermidibacterium keratini</name>
    <dbReference type="NCBI Taxonomy" id="1891644"/>
    <lineage>
        <taxon>Bacteria</taxon>
        <taxon>Bacillati</taxon>
        <taxon>Actinomycetota</taxon>
        <taxon>Actinomycetes</taxon>
        <taxon>Sporichthyales</taxon>
        <taxon>Sporichthyaceae</taxon>
        <taxon>Epidermidibacterium</taxon>
    </lineage>
</organism>
<dbReference type="Gene3D" id="3.40.190.10">
    <property type="entry name" value="Periplasmic binding protein-like II"/>
    <property type="match status" value="2"/>
</dbReference>
<proteinExistence type="inferred from homology"/>
<evidence type="ECO:0000259" key="7">
    <source>
        <dbReference type="Pfam" id="PF12849"/>
    </source>
</evidence>
<dbReference type="CDD" id="cd13565">
    <property type="entry name" value="PBP2_PstS"/>
    <property type="match status" value="1"/>
</dbReference>
<keyword evidence="3 4" id="KW-0592">Phosphate transport</keyword>
<evidence type="ECO:0000256" key="2">
    <source>
        <dbReference type="ARBA" id="ARBA00022448"/>
    </source>
</evidence>
<dbReference type="RefSeq" id="WP_159543802.1">
    <property type="nucleotide sequence ID" value="NZ_CP047156.1"/>
</dbReference>
<dbReference type="PANTHER" id="PTHR42996:SF1">
    <property type="entry name" value="PHOSPHATE-BINDING PROTEIN PSTS"/>
    <property type="match status" value="1"/>
</dbReference>
<evidence type="ECO:0000256" key="6">
    <source>
        <dbReference type="SAM" id="SignalP"/>
    </source>
</evidence>
<keyword evidence="9" id="KW-1185">Reference proteome</keyword>
<dbReference type="InParanoid" id="A0A7L4YLY9"/>
<feature type="binding site" evidence="5">
    <location>
        <position position="104"/>
    </location>
    <ligand>
        <name>phosphate</name>
        <dbReference type="ChEBI" id="CHEBI:43474"/>
    </ligand>
</feature>
<dbReference type="AlphaFoldDB" id="A0A7L4YLY9"/>
<keyword evidence="2 4" id="KW-0813">Transport</keyword>
<gene>
    <name evidence="8" type="primary">pstS</name>
    <name evidence="8" type="ORF">EK0264_05805</name>
</gene>
<feature type="binding site" evidence="5">
    <location>
        <begin position="56"/>
        <end position="58"/>
    </location>
    <ligand>
        <name>phosphate</name>
        <dbReference type="ChEBI" id="CHEBI:43474"/>
    </ligand>
</feature>
<dbReference type="GO" id="GO:0035435">
    <property type="term" value="P:phosphate ion transmembrane transport"/>
    <property type="evidence" value="ECO:0007669"/>
    <property type="project" value="InterPro"/>
</dbReference>
<protein>
    <recommendedName>
        <fullName evidence="4">Phosphate-binding protein</fullName>
    </recommendedName>
</protein>
<evidence type="ECO:0000256" key="1">
    <source>
        <dbReference type="ARBA" id="ARBA00008725"/>
    </source>
</evidence>
<feature type="chain" id="PRO_5039566008" description="Phosphate-binding protein" evidence="6">
    <location>
        <begin position="23"/>
        <end position="367"/>
    </location>
</feature>
<dbReference type="FunCoup" id="A0A7L4YLY9">
    <property type="interactions" value="75"/>
</dbReference>
<feature type="binding site" evidence="5">
    <location>
        <position position="86"/>
    </location>
    <ligand>
        <name>phosphate</name>
        <dbReference type="ChEBI" id="CHEBI:43474"/>
    </ligand>
</feature>
<comment type="similarity">
    <text evidence="1 4">Belongs to the PstS family.</text>
</comment>
<dbReference type="GO" id="GO:0042301">
    <property type="term" value="F:phosphate ion binding"/>
    <property type="evidence" value="ECO:0007669"/>
    <property type="project" value="InterPro"/>
</dbReference>
<keyword evidence="6" id="KW-0732">Signal</keyword>
<dbReference type="InterPro" id="IPR050962">
    <property type="entry name" value="Phosphate-bind_PstS"/>
</dbReference>
<sequence length="367" mass="37238">MKRSRTYAIASLAAVGSLALSACSDNTASDSGSGSSDGGSGSSIDCGSGDLVASGSSAQAKAIDKWQADFSGVCPDVTVQYDPSGSGAGIKDFIAGKNDMAGSDSALKEEEQPEADARCESGKAIHLPMVISPIAVVYNVEGVDDLTLNAEVLAGIFGGTITTWNDPAITALNPDATLPSTTITTVFRSKDSGTTDNFTKYLDAAGNGKWTFGTGKAWTAPGGQGAPDSAGIAAAVQGTDGSISYVDGPDAKANDLSTAKLDSGSGGVEISDDSVGKAVAAAKQEGEGNDIKLSIDYALKEEGAYPAVLVTYEITCEKGLDAEKVKTVKSFLQYAATDGQDSLSDLGYSALPDELKSKVESSIEAIS</sequence>
<dbReference type="InterPro" id="IPR024370">
    <property type="entry name" value="PBP_domain"/>
</dbReference>
<dbReference type="PIRSF" id="PIRSF002756">
    <property type="entry name" value="PstS"/>
    <property type="match status" value="1"/>
</dbReference>
<dbReference type="Proteomes" id="UP000463857">
    <property type="component" value="Chromosome"/>
</dbReference>
<reference evidence="8 9" key="1">
    <citation type="journal article" date="2018" name="Int. J. Syst. Evol. Microbiol.">
        <title>Epidermidibacterium keratini gen. nov., sp. nov., a member of the family Sporichthyaceae, isolated from keratin epidermis.</title>
        <authorList>
            <person name="Lee D.G."/>
            <person name="Trujillo M.E."/>
            <person name="Kang S."/>
            <person name="Nam J.J."/>
            <person name="Kim Y.J."/>
        </authorList>
    </citation>
    <scope>NUCLEOTIDE SEQUENCE [LARGE SCALE GENOMIC DNA]</scope>
    <source>
        <strain evidence="8 9">EPI-7</strain>
    </source>
</reference>
<dbReference type="NCBIfam" id="TIGR00975">
    <property type="entry name" value="3a0107s03"/>
    <property type="match status" value="1"/>
</dbReference>